<evidence type="ECO:0000313" key="3">
    <source>
        <dbReference type="EMBL" id="CAF1420961.1"/>
    </source>
</evidence>
<proteinExistence type="predicted"/>
<evidence type="ECO:0000259" key="1">
    <source>
        <dbReference type="Pfam" id="PF09511"/>
    </source>
</evidence>
<dbReference type="EMBL" id="CAJNOJ010000370">
    <property type="protein sequence ID" value="CAF1420961.1"/>
    <property type="molecule type" value="Genomic_DNA"/>
</dbReference>
<name>A0A815M846_ADIRI</name>
<reference evidence="3" key="1">
    <citation type="submission" date="2021-02" db="EMBL/GenBank/DDBJ databases">
        <authorList>
            <person name="Nowell W R."/>
        </authorList>
    </citation>
    <scope>NUCLEOTIDE SEQUENCE</scope>
</reference>
<organism evidence="3 4">
    <name type="scientific">Adineta ricciae</name>
    <name type="common">Rotifer</name>
    <dbReference type="NCBI Taxonomy" id="249248"/>
    <lineage>
        <taxon>Eukaryota</taxon>
        <taxon>Metazoa</taxon>
        <taxon>Spiralia</taxon>
        <taxon>Gnathifera</taxon>
        <taxon>Rotifera</taxon>
        <taxon>Eurotatoria</taxon>
        <taxon>Bdelloidea</taxon>
        <taxon>Adinetida</taxon>
        <taxon>Adinetidae</taxon>
        <taxon>Adineta</taxon>
    </lineage>
</organism>
<accession>A0A815M846</accession>
<sequence length="329" mass="37936">MFDITDAENVQLVCLPPEKFFNYEEGNGVNIHPLGALGIQMEKLDGSLISTYLHRGQTKLKSKASLKSSQALEAMKLLTGKYFDEVSSIVHDNKTVNFEYTSPTNQIVLYYNEPELRILSIRCHLTGVTLFGNRLIKFLEEKHCSTMVENVVSFKQIAMDLAHAKLVEDIRNETEGEGYVVEIIGADQKSYLVKIKTHKYLLLHHTRTSLSSPKYLFQCVINEQTDDLRSLVVDQDEYLRKITDMENRVRPIYNQIVQTVENFHEENKDLSRKDYAIKIMNENAMKVYMPLLMNLYGGKENDFKKFAISHMKDIFQITEDTNTANNDDE</sequence>
<evidence type="ECO:0000313" key="4">
    <source>
        <dbReference type="Proteomes" id="UP000663852"/>
    </source>
</evidence>
<gene>
    <name evidence="3" type="ORF">EDS130_LOCUS37475</name>
</gene>
<dbReference type="Proteomes" id="UP000663852">
    <property type="component" value="Unassembled WGS sequence"/>
</dbReference>
<feature type="domain" description="T4 RNA ligase 1-like N-terminal" evidence="1">
    <location>
        <begin position="7"/>
        <end position="197"/>
    </location>
</feature>
<comment type="caution">
    <text evidence="3">The sequence shown here is derived from an EMBL/GenBank/DDBJ whole genome shotgun (WGS) entry which is preliminary data.</text>
</comment>
<feature type="domain" description="T4 RNA ligase 1 C-terminal" evidence="2">
    <location>
        <begin position="209"/>
        <end position="300"/>
    </location>
</feature>
<dbReference type="Gene3D" id="1.10.3550.20">
    <property type="match status" value="1"/>
</dbReference>
<dbReference type="Pfam" id="PF20819">
    <property type="entry name" value="T4_Rnl1_C"/>
    <property type="match status" value="1"/>
</dbReference>
<evidence type="ECO:0000259" key="2">
    <source>
        <dbReference type="Pfam" id="PF20819"/>
    </source>
</evidence>
<protein>
    <submittedName>
        <fullName evidence="3">Uncharacterized protein</fullName>
    </submittedName>
</protein>
<dbReference type="InterPro" id="IPR049042">
    <property type="entry name" value="T4_Rnl1_C"/>
</dbReference>
<dbReference type="Pfam" id="PF09511">
    <property type="entry name" value="RNA_lig_T4_1"/>
    <property type="match status" value="1"/>
</dbReference>
<dbReference type="AlphaFoldDB" id="A0A815M846"/>
<dbReference type="OrthoDB" id="10022181at2759"/>
<dbReference type="InterPro" id="IPR019039">
    <property type="entry name" value="T4-Rnl1-like_N"/>
</dbReference>